<dbReference type="Gene3D" id="3.10.450.50">
    <property type="match status" value="1"/>
</dbReference>
<evidence type="ECO:0000256" key="2">
    <source>
        <dbReference type="ARBA" id="ARBA00023002"/>
    </source>
</evidence>
<keyword evidence="2" id="KW-0560">Oxidoreductase</keyword>
<dbReference type="SUPFAM" id="SSF54427">
    <property type="entry name" value="NTF2-like"/>
    <property type="match status" value="1"/>
</dbReference>
<evidence type="ECO:0000256" key="1">
    <source>
        <dbReference type="ARBA" id="ARBA00009570"/>
    </source>
</evidence>
<comment type="similarity">
    <text evidence="1">Belongs to the bacterial ring-hydroxylating dioxygenase beta subunit family.</text>
</comment>
<dbReference type="Proteomes" id="UP000192936">
    <property type="component" value="Unassembled WGS sequence"/>
</dbReference>
<keyword evidence="3" id="KW-0223">Dioxygenase</keyword>
<gene>
    <name evidence="3" type="ORF">SAMN02982917_1806</name>
</gene>
<sequence length="185" mass="20992">MTASATVTIAGFDNPVAIGSPVYNEVQTFLFKEAALLDQIRLNDWVGLLAEDILYTAPLRQTRPTHEFDKTIVRTMFHFEEDIGSLKLRVARLMNTRSAYAEDPPSRCRRLITNLLVSGTANPDEFEVSSYILMTRSRYDADQFDLMSAERRDLVRRVDGSFKLARREIILDQSALGMPNLGVFL</sequence>
<dbReference type="RefSeq" id="WP_136703600.1">
    <property type="nucleotide sequence ID" value="NZ_FXAK01000002.1"/>
</dbReference>
<name>A0A1X7EKH0_9PROT</name>
<dbReference type="EMBL" id="FXAK01000002">
    <property type="protein sequence ID" value="SMF35524.1"/>
    <property type="molecule type" value="Genomic_DNA"/>
</dbReference>
<dbReference type="NCBIfam" id="NF007479">
    <property type="entry name" value="PRK10069.1"/>
    <property type="match status" value="1"/>
</dbReference>
<dbReference type="OrthoDB" id="7446267at2"/>
<evidence type="ECO:0000313" key="3">
    <source>
        <dbReference type="EMBL" id="SMF35524.1"/>
    </source>
</evidence>
<reference evidence="3 4" key="1">
    <citation type="submission" date="2017-04" db="EMBL/GenBank/DDBJ databases">
        <authorList>
            <person name="Afonso C.L."/>
            <person name="Miller P.J."/>
            <person name="Scott M.A."/>
            <person name="Spackman E."/>
            <person name="Goraichik I."/>
            <person name="Dimitrov K.M."/>
            <person name="Suarez D.L."/>
            <person name="Swayne D.E."/>
        </authorList>
    </citation>
    <scope>NUCLEOTIDE SEQUENCE [LARGE SCALE GENOMIC DNA]</scope>
    <source>
        <strain evidence="3 4">A2P</strain>
    </source>
</reference>
<accession>A0A1X7EKH0</accession>
<dbReference type="STRING" id="286727.SAMN02982917_1806"/>
<dbReference type="Pfam" id="PF00866">
    <property type="entry name" value="Ring_hydroxyl_B"/>
    <property type="match status" value="1"/>
</dbReference>
<dbReference type="InterPro" id="IPR032710">
    <property type="entry name" value="NTF2-like_dom_sf"/>
</dbReference>
<dbReference type="AlphaFoldDB" id="A0A1X7EKH0"/>
<dbReference type="PANTHER" id="PTHR41534">
    <property type="entry name" value="BLR3401 PROTEIN"/>
    <property type="match status" value="1"/>
</dbReference>
<dbReference type="InterPro" id="IPR000391">
    <property type="entry name" value="Rng_hydr_dOase-bsu"/>
</dbReference>
<evidence type="ECO:0000313" key="4">
    <source>
        <dbReference type="Proteomes" id="UP000192936"/>
    </source>
</evidence>
<dbReference type="CDD" id="cd00667">
    <property type="entry name" value="ring_hydroxylating_dioxygenases_beta"/>
    <property type="match status" value="1"/>
</dbReference>
<proteinExistence type="inferred from homology"/>
<dbReference type="GO" id="GO:0019380">
    <property type="term" value="P:3-phenylpropionate catabolic process"/>
    <property type="evidence" value="ECO:0007669"/>
    <property type="project" value="TreeGrafter"/>
</dbReference>
<dbReference type="GO" id="GO:0051213">
    <property type="term" value="F:dioxygenase activity"/>
    <property type="evidence" value="ECO:0007669"/>
    <property type="project" value="UniProtKB-KW"/>
</dbReference>
<protein>
    <submittedName>
        <fullName evidence="3">3-phenylpropionate/cinnamic acid dioxygenase, small subunit</fullName>
    </submittedName>
</protein>
<dbReference type="PANTHER" id="PTHR41534:SF2">
    <property type="entry name" value="3-PHENYLPROPIONATE_CINNAMIC ACID DIOXYGENASE SUBUNIT BETA"/>
    <property type="match status" value="1"/>
</dbReference>
<organism evidence="3 4">
    <name type="scientific">Azospirillum oryzae</name>
    <dbReference type="NCBI Taxonomy" id="286727"/>
    <lineage>
        <taxon>Bacteria</taxon>
        <taxon>Pseudomonadati</taxon>
        <taxon>Pseudomonadota</taxon>
        <taxon>Alphaproteobacteria</taxon>
        <taxon>Rhodospirillales</taxon>
        <taxon>Azospirillaceae</taxon>
        <taxon>Azospirillum</taxon>
    </lineage>
</organism>